<dbReference type="AlphaFoldDB" id="A0A9D3YIM7"/>
<protein>
    <submittedName>
        <fullName evidence="1">Uncharacterized protein</fullName>
    </submittedName>
</protein>
<name>A0A9D3YIM7_DREPO</name>
<dbReference type="EMBL" id="JAIWYP010000015">
    <property type="protein sequence ID" value="KAH3701399.1"/>
    <property type="molecule type" value="Genomic_DNA"/>
</dbReference>
<organism evidence="1 2">
    <name type="scientific">Dreissena polymorpha</name>
    <name type="common">Zebra mussel</name>
    <name type="synonym">Mytilus polymorpha</name>
    <dbReference type="NCBI Taxonomy" id="45954"/>
    <lineage>
        <taxon>Eukaryota</taxon>
        <taxon>Metazoa</taxon>
        <taxon>Spiralia</taxon>
        <taxon>Lophotrochozoa</taxon>
        <taxon>Mollusca</taxon>
        <taxon>Bivalvia</taxon>
        <taxon>Autobranchia</taxon>
        <taxon>Heteroconchia</taxon>
        <taxon>Euheterodonta</taxon>
        <taxon>Imparidentia</taxon>
        <taxon>Neoheterodontei</taxon>
        <taxon>Myida</taxon>
        <taxon>Dreissenoidea</taxon>
        <taxon>Dreissenidae</taxon>
        <taxon>Dreissena</taxon>
    </lineage>
</organism>
<reference evidence="1" key="2">
    <citation type="submission" date="2020-11" db="EMBL/GenBank/DDBJ databases">
        <authorList>
            <person name="McCartney M.A."/>
            <person name="Auch B."/>
            <person name="Kono T."/>
            <person name="Mallez S."/>
            <person name="Becker A."/>
            <person name="Gohl D.M."/>
            <person name="Silverstein K.A.T."/>
            <person name="Koren S."/>
            <person name="Bechman K.B."/>
            <person name="Herman A."/>
            <person name="Abrahante J.E."/>
            <person name="Garbe J."/>
        </authorList>
    </citation>
    <scope>NUCLEOTIDE SEQUENCE</scope>
    <source>
        <strain evidence="1">Duluth1</strain>
        <tissue evidence="1">Whole animal</tissue>
    </source>
</reference>
<evidence type="ECO:0000313" key="2">
    <source>
        <dbReference type="Proteomes" id="UP000828390"/>
    </source>
</evidence>
<reference evidence="1" key="1">
    <citation type="journal article" date="2019" name="bioRxiv">
        <title>The Genome of the Zebra Mussel, Dreissena polymorpha: A Resource for Invasive Species Research.</title>
        <authorList>
            <person name="McCartney M.A."/>
            <person name="Auch B."/>
            <person name="Kono T."/>
            <person name="Mallez S."/>
            <person name="Zhang Y."/>
            <person name="Obille A."/>
            <person name="Becker A."/>
            <person name="Abrahante J.E."/>
            <person name="Garbe J."/>
            <person name="Badalamenti J.P."/>
            <person name="Herman A."/>
            <person name="Mangelson H."/>
            <person name="Liachko I."/>
            <person name="Sullivan S."/>
            <person name="Sone E.D."/>
            <person name="Koren S."/>
            <person name="Silverstein K.A.T."/>
            <person name="Beckman K.B."/>
            <person name="Gohl D.M."/>
        </authorList>
    </citation>
    <scope>NUCLEOTIDE SEQUENCE</scope>
    <source>
        <strain evidence="1">Duluth1</strain>
        <tissue evidence="1">Whole animal</tissue>
    </source>
</reference>
<comment type="caution">
    <text evidence="1">The sequence shown here is derived from an EMBL/GenBank/DDBJ whole genome shotgun (WGS) entry which is preliminary data.</text>
</comment>
<dbReference type="Proteomes" id="UP000828390">
    <property type="component" value="Unassembled WGS sequence"/>
</dbReference>
<proteinExistence type="predicted"/>
<gene>
    <name evidence="1" type="ORF">DPMN_076385</name>
</gene>
<accession>A0A9D3YIM7</accession>
<sequence length="63" mass="7059">MVTHNQLFYQSYDFSTVSNANVNAKVKGFVNESYGEAKFEPIYVLKATWNAAKRFGGNDVSGF</sequence>
<evidence type="ECO:0000313" key="1">
    <source>
        <dbReference type="EMBL" id="KAH3701399.1"/>
    </source>
</evidence>
<keyword evidence="2" id="KW-1185">Reference proteome</keyword>